<sequence>MRIIRKHEHTIKIYLLLQNILSRRKCGDIFTNERTPVRFDFGFEVKDKKHSTNVSCDFFIALRSVMEYYVVGIYTGVGSGRALARITVE</sequence>
<organism evidence="1 2">
    <name type="scientific">Trichomalopsis sarcophagae</name>
    <dbReference type="NCBI Taxonomy" id="543379"/>
    <lineage>
        <taxon>Eukaryota</taxon>
        <taxon>Metazoa</taxon>
        <taxon>Ecdysozoa</taxon>
        <taxon>Arthropoda</taxon>
        <taxon>Hexapoda</taxon>
        <taxon>Insecta</taxon>
        <taxon>Pterygota</taxon>
        <taxon>Neoptera</taxon>
        <taxon>Endopterygota</taxon>
        <taxon>Hymenoptera</taxon>
        <taxon>Apocrita</taxon>
        <taxon>Proctotrupomorpha</taxon>
        <taxon>Chalcidoidea</taxon>
        <taxon>Pteromalidae</taxon>
        <taxon>Pteromalinae</taxon>
        <taxon>Trichomalopsis</taxon>
    </lineage>
</organism>
<dbReference type="AlphaFoldDB" id="A0A232F689"/>
<protein>
    <submittedName>
        <fullName evidence="1">Uncharacterized protein</fullName>
    </submittedName>
</protein>
<keyword evidence="2" id="KW-1185">Reference proteome</keyword>
<comment type="caution">
    <text evidence="1">The sequence shown here is derived from an EMBL/GenBank/DDBJ whole genome shotgun (WGS) entry which is preliminary data.</text>
</comment>
<gene>
    <name evidence="1" type="ORF">TSAR_015749</name>
</gene>
<accession>A0A232F689</accession>
<dbReference type="Proteomes" id="UP000215335">
    <property type="component" value="Unassembled WGS sequence"/>
</dbReference>
<evidence type="ECO:0000313" key="1">
    <source>
        <dbReference type="EMBL" id="OXU25959.1"/>
    </source>
</evidence>
<dbReference type="EMBL" id="NNAY01000911">
    <property type="protein sequence ID" value="OXU25959.1"/>
    <property type="molecule type" value="Genomic_DNA"/>
</dbReference>
<proteinExistence type="predicted"/>
<evidence type="ECO:0000313" key="2">
    <source>
        <dbReference type="Proteomes" id="UP000215335"/>
    </source>
</evidence>
<name>A0A232F689_9HYME</name>
<reference evidence="1 2" key="1">
    <citation type="journal article" date="2017" name="Curr. Biol.">
        <title>The Evolution of Venom by Co-option of Single-Copy Genes.</title>
        <authorList>
            <person name="Martinson E.O."/>
            <person name="Mrinalini"/>
            <person name="Kelkar Y.D."/>
            <person name="Chang C.H."/>
            <person name="Werren J.H."/>
        </authorList>
    </citation>
    <scope>NUCLEOTIDE SEQUENCE [LARGE SCALE GENOMIC DNA]</scope>
    <source>
        <strain evidence="1 2">Alberta</strain>
        <tissue evidence="1">Whole body</tissue>
    </source>
</reference>